<accession>B3MDP9</accession>
<sequence length="149" mass="17706">MHKTWNKPFHKRKVWRTVSRPGKLVYYMQPLVDHFFEIWMQPLPFPTLLKFAYSCGLVFFILLPILYPLLVLLLYYGIFQYVGERHTGVAMPENWDLLGAAANLWHFEITNKKYQLGLHAHGPLFRVQLSPGHIHHIHDIYLPLWVNGW</sequence>
<feature type="transmembrane region" description="Helical" evidence="1">
    <location>
        <begin position="51"/>
        <end position="76"/>
    </location>
</feature>
<name>B3MDP9_DROAN</name>
<dbReference type="GeneID" id="6494813"/>
<dbReference type="OrthoDB" id="7243985at2759"/>
<organism evidence="2 3">
    <name type="scientific">Drosophila ananassae</name>
    <name type="common">Fruit fly</name>
    <dbReference type="NCBI Taxonomy" id="7217"/>
    <lineage>
        <taxon>Eukaryota</taxon>
        <taxon>Metazoa</taxon>
        <taxon>Ecdysozoa</taxon>
        <taxon>Arthropoda</taxon>
        <taxon>Hexapoda</taxon>
        <taxon>Insecta</taxon>
        <taxon>Pterygota</taxon>
        <taxon>Neoptera</taxon>
        <taxon>Endopterygota</taxon>
        <taxon>Diptera</taxon>
        <taxon>Brachycera</taxon>
        <taxon>Muscomorpha</taxon>
        <taxon>Ephydroidea</taxon>
        <taxon>Drosophilidae</taxon>
        <taxon>Drosophila</taxon>
        <taxon>Sophophora</taxon>
    </lineage>
</organism>
<dbReference type="AlphaFoldDB" id="B3MDP9"/>
<keyword evidence="1" id="KW-1133">Transmembrane helix</keyword>
<reference evidence="2 3" key="1">
    <citation type="journal article" date="2007" name="Nature">
        <title>Evolution of genes and genomes on the Drosophila phylogeny.</title>
        <authorList>
            <consortium name="Drosophila 12 Genomes Consortium"/>
            <person name="Clark A.G."/>
            <person name="Eisen M.B."/>
            <person name="Smith D.R."/>
            <person name="Bergman C.M."/>
            <person name="Oliver B."/>
            <person name="Markow T.A."/>
            <person name="Kaufman T.C."/>
            <person name="Kellis M."/>
            <person name="Gelbart W."/>
            <person name="Iyer V.N."/>
            <person name="Pollard D.A."/>
            <person name="Sackton T.B."/>
            <person name="Larracuente A.M."/>
            <person name="Singh N.D."/>
            <person name="Abad J.P."/>
            <person name="Abt D.N."/>
            <person name="Adryan B."/>
            <person name="Aguade M."/>
            <person name="Akashi H."/>
            <person name="Anderson W.W."/>
            <person name="Aquadro C.F."/>
            <person name="Ardell D.H."/>
            <person name="Arguello R."/>
            <person name="Artieri C.G."/>
            <person name="Barbash D.A."/>
            <person name="Barker D."/>
            <person name="Barsanti P."/>
            <person name="Batterham P."/>
            <person name="Batzoglou S."/>
            <person name="Begun D."/>
            <person name="Bhutkar A."/>
            <person name="Blanco E."/>
            <person name="Bosak S.A."/>
            <person name="Bradley R.K."/>
            <person name="Brand A.D."/>
            <person name="Brent M.R."/>
            <person name="Brooks A.N."/>
            <person name="Brown R.H."/>
            <person name="Butlin R.K."/>
            <person name="Caggese C."/>
            <person name="Calvi B.R."/>
            <person name="Bernardo de Carvalho A."/>
            <person name="Caspi A."/>
            <person name="Castrezana S."/>
            <person name="Celniker S.E."/>
            <person name="Chang J.L."/>
            <person name="Chapple C."/>
            <person name="Chatterji S."/>
            <person name="Chinwalla A."/>
            <person name="Civetta A."/>
            <person name="Clifton S.W."/>
            <person name="Comeron J.M."/>
            <person name="Costello J.C."/>
            <person name="Coyne J.A."/>
            <person name="Daub J."/>
            <person name="David R.G."/>
            <person name="Delcher A.L."/>
            <person name="Delehaunty K."/>
            <person name="Do C.B."/>
            <person name="Ebling H."/>
            <person name="Edwards K."/>
            <person name="Eickbush T."/>
            <person name="Evans J.D."/>
            <person name="Filipski A."/>
            <person name="Findeiss S."/>
            <person name="Freyhult E."/>
            <person name="Fulton L."/>
            <person name="Fulton R."/>
            <person name="Garcia A.C."/>
            <person name="Gardiner A."/>
            <person name="Garfield D.A."/>
            <person name="Garvin B.E."/>
            <person name="Gibson G."/>
            <person name="Gilbert D."/>
            <person name="Gnerre S."/>
            <person name="Godfrey J."/>
            <person name="Good R."/>
            <person name="Gotea V."/>
            <person name="Gravely B."/>
            <person name="Greenberg A.J."/>
            <person name="Griffiths-Jones S."/>
            <person name="Gross S."/>
            <person name="Guigo R."/>
            <person name="Gustafson E.A."/>
            <person name="Haerty W."/>
            <person name="Hahn M.W."/>
            <person name="Halligan D.L."/>
            <person name="Halpern A.L."/>
            <person name="Halter G.M."/>
            <person name="Han M.V."/>
            <person name="Heger A."/>
            <person name="Hillier L."/>
            <person name="Hinrichs A.S."/>
            <person name="Holmes I."/>
            <person name="Hoskins R.A."/>
            <person name="Hubisz M.J."/>
            <person name="Hultmark D."/>
            <person name="Huntley M.A."/>
            <person name="Jaffe D.B."/>
            <person name="Jagadeeshan S."/>
            <person name="Jeck W.R."/>
            <person name="Johnson J."/>
            <person name="Jones C.D."/>
            <person name="Jordan W.C."/>
            <person name="Karpen G.H."/>
            <person name="Kataoka E."/>
            <person name="Keightley P.D."/>
            <person name="Kheradpour P."/>
            <person name="Kirkness E.F."/>
            <person name="Koerich L.B."/>
            <person name="Kristiansen K."/>
            <person name="Kudrna D."/>
            <person name="Kulathinal R.J."/>
            <person name="Kumar S."/>
            <person name="Kwok R."/>
            <person name="Lander E."/>
            <person name="Langley C.H."/>
            <person name="Lapoint R."/>
            <person name="Lazzaro B.P."/>
            <person name="Lee S.J."/>
            <person name="Levesque L."/>
            <person name="Li R."/>
            <person name="Lin C.F."/>
            <person name="Lin M.F."/>
            <person name="Lindblad-Toh K."/>
            <person name="Llopart A."/>
            <person name="Long M."/>
            <person name="Low L."/>
            <person name="Lozovsky E."/>
            <person name="Lu J."/>
            <person name="Luo M."/>
            <person name="Machado C.A."/>
            <person name="Makalowski W."/>
            <person name="Marzo M."/>
            <person name="Matsuda M."/>
            <person name="Matzkin L."/>
            <person name="McAllister B."/>
            <person name="McBride C.S."/>
            <person name="McKernan B."/>
            <person name="McKernan K."/>
            <person name="Mendez-Lago M."/>
            <person name="Minx P."/>
            <person name="Mollenhauer M.U."/>
            <person name="Montooth K."/>
            <person name="Mount S.M."/>
            <person name="Mu X."/>
            <person name="Myers E."/>
            <person name="Negre B."/>
            <person name="Newfeld S."/>
            <person name="Nielsen R."/>
            <person name="Noor M.A."/>
            <person name="O'Grady P."/>
            <person name="Pachter L."/>
            <person name="Papaceit M."/>
            <person name="Parisi M.J."/>
            <person name="Parisi M."/>
            <person name="Parts L."/>
            <person name="Pedersen J.S."/>
            <person name="Pesole G."/>
            <person name="Phillippy A.M."/>
            <person name="Ponting C.P."/>
            <person name="Pop M."/>
            <person name="Porcelli D."/>
            <person name="Powell J.R."/>
            <person name="Prohaska S."/>
            <person name="Pruitt K."/>
            <person name="Puig M."/>
            <person name="Quesneville H."/>
            <person name="Ram K.R."/>
            <person name="Rand D."/>
            <person name="Rasmussen M.D."/>
            <person name="Reed L.K."/>
            <person name="Reenan R."/>
            <person name="Reily A."/>
            <person name="Remington K.A."/>
            <person name="Rieger T.T."/>
            <person name="Ritchie M.G."/>
            <person name="Robin C."/>
            <person name="Rogers Y.H."/>
            <person name="Rohde C."/>
            <person name="Rozas J."/>
            <person name="Rubenfield M.J."/>
            <person name="Ruiz A."/>
            <person name="Russo S."/>
            <person name="Salzberg S.L."/>
            <person name="Sanchez-Gracia A."/>
            <person name="Saranga D.J."/>
            <person name="Sato H."/>
            <person name="Schaeffer S.W."/>
            <person name="Schatz M.C."/>
            <person name="Schlenke T."/>
            <person name="Schwartz R."/>
            <person name="Segarra C."/>
            <person name="Singh R.S."/>
            <person name="Sirot L."/>
            <person name="Sirota M."/>
            <person name="Sisneros N.B."/>
            <person name="Smith C.D."/>
            <person name="Smith T.F."/>
            <person name="Spieth J."/>
            <person name="Stage D.E."/>
            <person name="Stark A."/>
            <person name="Stephan W."/>
            <person name="Strausberg R.L."/>
            <person name="Strempel S."/>
            <person name="Sturgill D."/>
            <person name="Sutton G."/>
            <person name="Sutton G.G."/>
            <person name="Tao W."/>
            <person name="Teichmann S."/>
            <person name="Tobari Y.N."/>
            <person name="Tomimura Y."/>
            <person name="Tsolas J.M."/>
            <person name="Valente V.L."/>
            <person name="Venter E."/>
            <person name="Venter J.C."/>
            <person name="Vicario S."/>
            <person name="Vieira F.G."/>
            <person name="Vilella A.J."/>
            <person name="Villasante A."/>
            <person name="Walenz B."/>
            <person name="Wang J."/>
            <person name="Wasserman M."/>
            <person name="Watts T."/>
            <person name="Wilson D."/>
            <person name="Wilson R.K."/>
            <person name="Wing R.A."/>
            <person name="Wolfner M.F."/>
            <person name="Wong A."/>
            <person name="Wong G.K."/>
            <person name="Wu C.I."/>
            <person name="Wu G."/>
            <person name="Yamamoto D."/>
            <person name="Yang H.P."/>
            <person name="Yang S.P."/>
            <person name="Yorke J.A."/>
            <person name="Yoshida K."/>
            <person name="Zdobnov E."/>
            <person name="Zhang P."/>
            <person name="Zhang Y."/>
            <person name="Zimin A.V."/>
            <person name="Baldwin J."/>
            <person name="Abdouelleil A."/>
            <person name="Abdulkadir J."/>
            <person name="Abebe A."/>
            <person name="Abera B."/>
            <person name="Abreu J."/>
            <person name="Acer S.C."/>
            <person name="Aftuck L."/>
            <person name="Alexander A."/>
            <person name="An P."/>
            <person name="Anderson E."/>
            <person name="Anderson S."/>
            <person name="Arachi H."/>
            <person name="Azer M."/>
            <person name="Bachantsang P."/>
            <person name="Barry A."/>
            <person name="Bayul T."/>
            <person name="Berlin A."/>
            <person name="Bessette D."/>
            <person name="Bloom T."/>
            <person name="Blye J."/>
            <person name="Boguslavskiy L."/>
            <person name="Bonnet C."/>
            <person name="Boukhgalter B."/>
            <person name="Bourzgui I."/>
            <person name="Brown A."/>
            <person name="Cahill P."/>
            <person name="Channer S."/>
            <person name="Cheshatsang Y."/>
            <person name="Chuda L."/>
            <person name="Citroen M."/>
            <person name="Collymore A."/>
            <person name="Cooke P."/>
            <person name="Costello M."/>
            <person name="D'Aco K."/>
            <person name="Daza R."/>
            <person name="De Haan G."/>
            <person name="DeGray S."/>
            <person name="DeMaso C."/>
            <person name="Dhargay N."/>
            <person name="Dooley K."/>
            <person name="Dooley E."/>
            <person name="Doricent M."/>
            <person name="Dorje P."/>
            <person name="Dorjee K."/>
            <person name="Dupes A."/>
            <person name="Elong R."/>
            <person name="Falk J."/>
            <person name="Farina A."/>
            <person name="Faro S."/>
            <person name="Ferguson D."/>
            <person name="Fisher S."/>
            <person name="Foley C.D."/>
            <person name="Franke A."/>
            <person name="Friedrich D."/>
            <person name="Gadbois L."/>
            <person name="Gearin G."/>
            <person name="Gearin C.R."/>
            <person name="Giannoukos G."/>
            <person name="Goode T."/>
            <person name="Graham J."/>
            <person name="Grandbois E."/>
            <person name="Grewal S."/>
            <person name="Gyaltsen K."/>
            <person name="Hafez N."/>
            <person name="Hagos B."/>
            <person name="Hall J."/>
            <person name="Henson C."/>
            <person name="Hollinger A."/>
            <person name="Honan T."/>
            <person name="Huard M.D."/>
            <person name="Hughes L."/>
            <person name="Hurhula B."/>
            <person name="Husby M.E."/>
            <person name="Kamat A."/>
            <person name="Kanga B."/>
            <person name="Kashin S."/>
            <person name="Khazanovich D."/>
            <person name="Kisner P."/>
            <person name="Lance K."/>
            <person name="Lara M."/>
            <person name="Lee W."/>
            <person name="Lennon N."/>
            <person name="Letendre F."/>
            <person name="LeVine R."/>
            <person name="Lipovsky A."/>
            <person name="Liu X."/>
            <person name="Liu J."/>
            <person name="Liu S."/>
            <person name="Lokyitsang T."/>
            <person name="Lokyitsang Y."/>
            <person name="Lubonja R."/>
            <person name="Lui A."/>
            <person name="MacDonald P."/>
            <person name="Magnisalis V."/>
            <person name="Maru K."/>
            <person name="Matthews C."/>
            <person name="McCusker W."/>
            <person name="McDonough S."/>
            <person name="Mehta T."/>
            <person name="Meldrim J."/>
            <person name="Meneus L."/>
            <person name="Mihai O."/>
            <person name="Mihalev A."/>
            <person name="Mihova T."/>
            <person name="Mittelman R."/>
            <person name="Mlenga V."/>
            <person name="Montmayeur A."/>
            <person name="Mulrain L."/>
            <person name="Navidi A."/>
            <person name="Naylor J."/>
            <person name="Negash T."/>
            <person name="Nguyen T."/>
            <person name="Nguyen N."/>
            <person name="Nicol R."/>
            <person name="Norbu C."/>
            <person name="Norbu N."/>
            <person name="Novod N."/>
            <person name="O'Neill B."/>
            <person name="Osman S."/>
            <person name="Markiewicz E."/>
            <person name="Oyono O.L."/>
            <person name="Patti C."/>
            <person name="Phunkhang P."/>
            <person name="Pierre F."/>
            <person name="Priest M."/>
            <person name="Raghuraman S."/>
            <person name="Rege F."/>
            <person name="Reyes R."/>
            <person name="Rise C."/>
            <person name="Rogov P."/>
            <person name="Ross K."/>
            <person name="Ryan E."/>
            <person name="Settipalli S."/>
            <person name="Shea T."/>
            <person name="Sherpa N."/>
            <person name="Shi L."/>
            <person name="Shih D."/>
            <person name="Sparrow T."/>
            <person name="Spaulding J."/>
            <person name="Stalker J."/>
            <person name="Stange-Thomann N."/>
            <person name="Stavropoulos S."/>
            <person name="Stone C."/>
            <person name="Strader C."/>
            <person name="Tesfaye S."/>
            <person name="Thomson T."/>
            <person name="Thoulutsang Y."/>
            <person name="Thoulutsang D."/>
            <person name="Topham K."/>
            <person name="Topping I."/>
            <person name="Tsamla T."/>
            <person name="Vassiliev H."/>
            <person name="Vo A."/>
            <person name="Wangchuk T."/>
            <person name="Wangdi T."/>
            <person name="Weiand M."/>
            <person name="Wilkinson J."/>
            <person name="Wilson A."/>
            <person name="Yadav S."/>
            <person name="Young G."/>
            <person name="Yu Q."/>
            <person name="Zembek L."/>
            <person name="Zhong D."/>
            <person name="Zimmer A."/>
            <person name="Zwirko Z."/>
            <person name="Jaffe D.B."/>
            <person name="Alvarez P."/>
            <person name="Brockman W."/>
            <person name="Butler J."/>
            <person name="Chin C."/>
            <person name="Gnerre S."/>
            <person name="Grabherr M."/>
            <person name="Kleber M."/>
            <person name="Mauceli E."/>
            <person name="MacCallum I."/>
        </authorList>
    </citation>
    <scope>NUCLEOTIDE SEQUENCE [LARGE SCALE GENOMIC DNA]</scope>
    <source>
        <strain evidence="3">Tucson 14024-0371.13</strain>
    </source>
</reference>
<keyword evidence="1" id="KW-0472">Membrane</keyword>
<evidence type="ECO:0000313" key="3">
    <source>
        <dbReference type="Proteomes" id="UP000007801"/>
    </source>
</evidence>
<dbReference type="InParanoid" id="B3MDP9"/>
<dbReference type="eggNOG" id="ENOG502TDSY">
    <property type="taxonomic scope" value="Eukaryota"/>
</dbReference>
<keyword evidence="1" id="KW-0812">Transmembrane</keyword>
<protein>
    <submittedName>
        <fullName evidence="2">Uncharacterized protein</fullName>
    </submittedName>
</protein>
<evidence type="ECO:0000313" key="2">
    <source>
        <dbReference type="EMBL" id="EDV36434.2"/>
    </source>
</evidence>
<dbReference type="Proteomes" id="UP000007801">
    <property type="component" value="Unassembled WGS sequence"/>
</dbReference>
<dbReference type="EMBL" id="CH902619">
    <property type="protein sequence ID" value="EDV36434.2"/>
    <property type="molecule type" value="Genomic_DNA"/>
</dbReference>
<dbReference type="HOGENOM" id="CLU_122091_0_0_1"/>
<dbReference type="STRING" id="7217.B3MDP9"/>
<proteinExistence type="predicted"/>
<keyword evidence="3" id="KW-1185">Reference proteome</keyword>
<dbReference type="KEGG" id="dan:6494813"/>
<gene>
    <name evidence="2" type="primary">Dana\GF11954</name>
    <name evidence="2" type="synonym">dana_GLEANR_11969</name>
    <name evidence="2" type="ORF">GF11954</name>
</gene>
<evidence type="ECO:0000256" key="1">
    <source>
        <dbReference type="SAM" id="Phobius"/>
    </source>
</evidence>